<gene>
    <name evidence="4" type="ORF">JNB62_15840</name>
</gene>
<dbReference type="SUPFAM" id="SSF110849">
    <property type="entry name" value="ParB/Sulfiredoxin"/>
    <property type="match status" value="1"/>
</dbReference>
<dbReference type="NCBIfam" id="TIGR00180">
    <property type="entry name" value="parB_part"/>
    <property type="match status" value="1"/>
</dbReference>
<dbReference type="RefSeq" id="WP_220301870.1">
    <property type="nucleotide sequence ID" value="NZ_JAEUAW010000015.1"/>
</dbReference>
<feature type="domain" description="ParB-like N-terminal" evidence="3">
    <location>
        <begin position="11"/>
        <end position="102"/>
    </location>
</feature>
<dbReference type="InterPro" id="IPR004437">
    <property type="entry name" value="ParB/RepB/Spo0J"/>
</dbReference>
<keyword evidence="5" id="KW-1185">Reference proteome</keyword>
<dbReference type="EMBL" id="JAEUAW010000015">
    <property type="protein sequence ID" value="MBW9095158.1"/>
    <property type="molecule type" value="Genomic_DNA"/>
</dbReference>
<dbReference type="Pfam" id="PF02195">
    <property type="entry name" value="ParB_N"/>
    <property type="match status" value="1"/>
</dbReference>
<comment type="caution">
    <text evidence="4">The sequence shown here is derived from an EMBL/GenBank/DDBJ whole genome shotgun (WGS) entry which is preliminary data.</text>
</comment>
<feature type="region of interest" description="Disordered" evidence="2">
    <location>
        <begin position="460"/>
        <end position="480"/>
    </location>
</feature>
<accession>A0ABS7HR66</accession>
<protein>
    <submittedName>
        <fullName evidence="4">ParB/RepB/Spo0J family partition protein</fullName>
    </submittedName>
</protein>
<comment type="similarity">
    <text evidence="1">Belongs to the ParB family.</text>
</comment>
<evidence type="ECO:0000313" key="5">
    <source>
        <dbReference type="Proteomes" id="UP001196843"/>
    </source>
</evidence>
<dbReference type="SMART" id="SM00470">
    <property type="entry name" value="ParB"/>
    <property type="match status" value="1"/>
</dbReference>
<dbReference type="Proteomes" id="UP001196843">
    <property type="component" value="Unassembled WGS sequence"/>
</dbReference>
<dbReference type="Gene3D" id="1.10.10.2830">
    <property type="match status" value="1"/>
</dbReference>
<dbReference type="Gene3D" id="3.90.1530.30">
    <property type="match status" value="1"/>
</dbReference>
<reference evidence="4 5" key="1">
    <citation type="journal article" date="2021" name="MBio">
        <title>Poor Competitiveness of Bradyrhizobium in Pigeon Pea Root Colonization in Indian Soils.</title>
        <authorList>
            <person name="Chalasani D."/>
            <person name="Basu A."/>
            <person name="Pullabhotla S.V.S.R.N."/>
            <person name="Jorrin B."/>
            <person name="Neal A.L."/>
            <person name="Poole P.S."/>
            <person name="Podile A.R."/>
            <person name="Tkacz A."/>
        </authorList>
    </citation>
    <scope>NUCLEOTIDE SEQUENCE [LARGE SCALE GENOMIC DNA]</scope>
    <source>
        <strain evidence="4 5">HU14</strain>
    </source>
</reference>
<evidence type="ECO:0000313" key="4">
    <source>
        <dbReference type="EMBL" id="MBW9095158.1"/>
    </source>
</evidence>
<evidence type="ECO:0000259" key="3">
    <source>
        <dbReference type="SMART" id="SM00470"/>
    </source>
</evidence>
<dbReference type="PANTHER" id="PTHR33375">
    <property type="entry name" value="CHROMOSOME-PARTITIONING PROTEIN PARB-RELATED"/>
    <property type="match status" value="1"/>
</dbReference>
<dbReference type="InterPro" id="IPR003115">
    <property type="entry name" value="ParB_N"/>
</dbReference>
<dbReference type="SUPFAM" id="SSF109709">
    <property type="entry name" value="KorB DNA-binding domain-like"/>
    <property type="match status" value="1"/>
</dbReference>
<dbReference type="InterPro" id="IPR036086">
    <property type="entry name" value="ParB/Sulfiredoxin_sf"/>
</dbReference>
<sequence length="480" mass="52966">MTTNAPELTLMQIDPRTLGVRDQARADATPDDELVASVKRHGIMQPPTVMLDADIDGYVILVGHRRVGAAIAAGLDEITVIVRAGDDTDEVLKLEQQIVENERRKALSARELAQGYRKLELFGKTPADIARELGEKPDRVRAGLKITASAAAAKLVDEDPSIDFEQAAIIAEFEDHPNLQQKLIETATTNPANFKRDVETQRTQREVDSRIATLKAQLDAEGIALAEVITYDSEWWRGKDNAGRTLDRLGIRVEEHIECPGHAAIIHKAQAYYLATQPNDWILYVCTDWQGNGHDSTAARPERTPEEIEEDLRIEAERARERQAWREAEQLREANTRARREWLHGYLTTGRLRPTAAHFDLMAAALGAQISWGDWIPAGIAMQILTGSDDHSQYGVEAEDALAALIAEPSVPSLRILVAAAIATFENGITLAGAVKYFDFLREVGYELTDTDREHLATATERAAAANDDNGDADEDGGDE</sequence>
<dbReference type="InterPro" id="IPR050336">
    <property type="entry name" value="Chromosome_partition/occlusion"/>
</dbReference>
<dbReference type="PANTHER" id="PTHR33375:SF1">
    <property type="entry name" value="CHROMOSOME-PARTITIONING PROTEIN PARB-RELATED"/>
    <property type="match status" value="1"/>
</dbReference>
<evidence type="ECO:0000256" key="2">
    <source>
        <dbReference type="SAM" id="MobiDB-lite"/>
    </source>
</evidence>
<proteinExistence type="inferred from homology"/>
<name>A0ABS7HR66_9MICO</name>
<organism evidence="4 5">
    <name type="scientific">Microbacterium jejuense</name>
    <dbReference type="NCBI Taxonomy" id="1263637"/>
    <lineage>
        <taxon>Bacteria</taxon>
        <taxon>Bacillati</taxon>
        <taxon>Actinomycetota</taxon>
        <taxon>Actinomycetes</taxon>
        <taxon>Micrococcales</taxon>
        <taxon>Microbacteriaceae</taxon>
        <taxon>Microbacterium</taxon>
    </lineage>
</organism>
<feature type="compositionally biased region" description="Acidic residues" evidence="2">
    <location>
        <begin position="469"/>
        <end position="480"/>
    </location>
</feature>
<evidence type="ECO:0000256" key="1">
    <source>
        <dbReference type="ARBA" id="ARBA00006295"/>
    </source>
</evidence>